<feature type="chain" id="PRO_5041981681" evidence="1">
    <location>
        <begin position="21"/>
        <end position="140"/>
    </location>
</feature>
<gene>
    <name evidence="2" type="ORF">MR241_04635</name>
</gene>
<name>A0AAE3FGE9_9BACT</name>
<dbReference type="AlphaFoldDB" id="A0AAE3FGE9"/>
<dbReference type="EMBL" id="JALEMU010000071">
    <property type="protein sequence ID" value="MCI5755562.1"/>
    <property type="molecule type" value="Genomic_DNA"/>
</dbReference>
<evidence type="ECO:0000256" key="1">
    <source>
        <dbReference type="SAM" id="SignalP"/>
    </source>
</evidence>
<accession>A0AAE3FGE9</accession>
<reference evidence="2 3" key="1">
    <citation type="submission" date="2022-03" db="EMBL/GenBank/DDBJ databases">
        <title>Metagenome-assembled genomes from swine fecal metagenomes.</title>
        <authorList>
            <person name="Holman D.B."/>
            <person name="Kommadath A."/>
        </authorList>
    </citation>
    <scope>NUCLEOTIDE SEQUENCE [LARGE SCALE GENOMIC DNA]</scope>
    <source>
        <strain evidence="2">SUG147</strain>
    </source>
</reference>
<proteinExistence type="predicted"/>
<protein>
    <submittedName>
        <fullName evidence="2">Uncharacterized protein</fullName>
    </submittedName>
</protein>
<evidence type="ECO:0000313" key="2">
    <source>
        <dbReference type="EMBL" id="MCI5755562.1"/>
    </source>
</evidence>
<feature type="signal peptide" evidence="1">
    <location>
        <begin position="1"/>
        <end position="20"/>
    </location>
</feature>
<dbReference type="Proteomes" id="UP001139365">
    <property type="component" value="Unassembled WGS sequence"/>
</dbReference>
<sequence>MKKRIFAALSAAVLLGSVFAGCKHGHDEKPDGSGGNSGTTTPASTEWSYDYGDLNYGGKDIRFMTLDYLWDMYIYLDRDIDDTDRLDAAVYKETGSSKKSTAVRSMCTNSSGTGRSPDMPTRCTRCLPPATICTMSSMFR</sequence>
<dbReference type="PROSITE" id="PS51257">
    <property type="entry name" value="PROKAR_LIPOPROTEIN"/>
    <property type="match status" value="1"/>
</dbReference>
<keyword evidence="1" id="KW-0732">Signal</keyword>
<comment type="caution">
    <text evidence="2">The sequence shown here is derived from an EMBL/GenBank/DDBJ whole genome shotgun (WGS) entry which is preliminary data.</text>
</comment>
<evidence type="ECO:0000313" key="3">
    <source>
        <dbReference type="Proteomes" id="UP001139365"/>
    </source>
</evidence>
<organism evidence="2 3">
    <name type="scientific">Candidatus Colimorpha enterica</name>
    <dbReference type="NCBI Taxonomy" id="3083063"/>
    <lineage>
        <taxon>Bacteria</taxon>
        <taxon>Pseudomonadati</taxon>
        <taxon>Bacteroidota</taxon>
        <taxon>Bacteroidia</taxon>
        <taxon>Bacteroidales</taxon>
        <taxon>Candidatus Colimorpha</taxon>
    </lineage>
</organism>